<gene>
    <name evidence="2" type="ORF">GMARGA_LOCUS32132</name>
</gene>
<comment type="caution">
    <text evidence="2">The sequence shown here is derived from an EMBL/GenBank/DDBJ whole genome shotgun (WGS) entry which is preliminary data.</text>
</comment>
<sequence length="355" mass="40588">TLKLSDTIDTSTVESEHTFAIFAEAHATIKDYVAQTNLVIILEKQKKILTIVISNVYYCKYNKEFAITKSCLEHNHDSCSDTTKFSSIMRKLDQNDLGLIEKLHNNGLRTKNIFLVLNSVSTKYIYKPDIYNAISDIALKNTFNDERDQDDEFMQAIFWAYRNAVSEFAVGKNVLIFDATYKTNRFSIPLVLQQLSKTLIIVTGSVQVAMIITDWELALMIAINKQAYESFLYQNKYKHNEANMGLEKLKSVYLCFAFELFIKQQAELAKSESYKVFKSGLMQQVSEYVIEHSKIPELSQKGPNITQSSIFETVSISDTTNYDEIKMLAIKHSRGCPPNNEHIHSADENKISSEK</sequence>
<accession>A0ABN7WLQ7</accession>
<organism evidence="2 3">
    <name type="scientific">Gigaspora margarita</name>
    <dbReference type="NCBI Taxonomy" id="4874"/>
    <lineage>
        <taxon>Eukaryota</taxon>
        <taxon>Fungi</taxon>
        <taxon>Fungi incertae sedis</taxon>
        <taxon>Mucoromycota</taxon>
        <taxon>Glomeromycotina</taxon>
        <taxon>Glomeromycetes</taxon>
        <taxon>Diversisporales</taxon>
        <taxon>Gigasporaceae</taxon>
        <taxon>Gigaspora</taxon>
    </lineage>
</organism>
<keyword evidence="3" id="KW-1185">Reference proteome</keyword>
<dbReference type="Proteomes" id="UP000789901">
    <property type="component" value="Unassembled WGS sequence"/>
</dbReference>
<name>A0ABN7WLQ7_GIGMA</name>
<evidence type="ECO:0000313" key="2">
    <source>
        <dbReference type="EMBL" id="CAG8834579.1"/>
    </source>
</evidence>
<feature type="non-terminal residue" evidence="2">
    <location>
        <position position="1"/>
    </location>
</feature>
<evidence type="ECO:0000256" key="1">
    <source>
        <dbReference type="SAM" id="MobiDB-lite"/>
    </source>
</evidence>
<feature type="region of interest" description="Disordered" evidence="1">
    <location>
        <begin position="336"/>
        <end position="355"/>
    </location>
</feature>
<proteinExistence type="predicted"/>
<feature type="compositionally biased region" description="Basic and acidic residues" evidence="1">
    <location>
        <begin position="341"/>
        <end position="355"/>
    </location>
</feature>
<evidence type="ECO:0000313" key="3">
    <source>
        <dbReference type="Proteomes" id="UP000789901"/>
    </source>
</evidence>
<reference evidence="2 3" key="1">
    <citation type="submission" date="2021-06" db="EMBL/GenBank/DDBJ databases">
        <authorList>
            <person name="Kallberg Y."/>
            <person name="Tangrot J."/>
            <person name="Rosling A."/>
        </authorList>
    </citation>
    <scope>NUCLEOTIDE SEQUENCE [LARGE SCALE GENOMIC DNA]</scope>
    <source>
        <strain evidence="2 3">120-4 pot B 10/14</strain>
    </source>
</reference>
<dbReference type="EMBL" id="CAJVQB010049676">
    <property type="protein sequence ID" value="CAG8834579.1"/>
    <property type="molecule type" value="Genomic_DNA"/>
</dbReference>
<protein>
    <submittedName>
        <fullName evidence="2">15201_t:CDS:1</fullName>
    </submittedName>
</protein>
<feature type="non-terminal residue" evidence="2">
    <location>
        <position position="355"/>
    </location>
</feature>